<evidence type="ECO:0000256" key="5">
    <source>
        <dbReference type="ARBA" id="ARBA00022898"/>
    </source>
</evidence>
<comment type="similarity">
    <text evidence="2">Belongs to the class-V pyridoxal-phosphate-dependent aminotransferase family. NifS/IscS subfamily.</text>
</comment>
<dbReference type="RefSeq" id="WP_376981422.1">
    <property type="nucleotide sequence ID" value="NZ_JBHLSV010000016.1"/>
</dbReference>
<keyword evidence="6" id="KW-0408">Iron</keyword>
<evidence type="ECO:0000256" key="2">
    <source>
        <dbReference type="ARBA" id="ARBA00006490"/>
    </source>
</evidence>
<evidence type="ECO:0000313" key="10">
    <source>
        <dbReference type="EMBL" id="MFC0674901.1"/>
    </source>
</evidence>
<keyword evidence="4" id="KW-0479">Metal-binding</keyword>
<comment type="caution">
    <text evidence="10">The sequence shown here is derived from an EMBL/GenBank/DDBJ whole genome shotgun (WGS) entry which is preliminary data.</text>
</comment>
<protein>
    <submittedName>
        <fullName evidence="10">Cysteine desulfurase family protein</fullName>
    </submittedName>
</protein>
<reference evidence="10 11" key="1">
    <citation type="submission" date="2024-09" db="EMBL/GenBank/DDBJ databases">
        <authorList>
            <person name="Sun Q."/>
            <person name="Mori K."/>
        </authorList>
    </citation>
    <scope>NUCLEOTIDE SEQUENCE [LARGE SCALE GENOMIC DNA]</scope>
    <source>
        <strain evidence="10 11">CICC 10874</strain>
    </source>
</reference>
<dbReference type="InterPro" id="IPR016454">
    <property type="entry name" value="Cysteine_dSase"/>
</dbReference>
<evidence type="ECO:0000256" key="3">
    <source>
        <dbReference type="ARBA" id="ARBA00022679"/>
    </source>
</evidence>
<evidence type="ECO:0000256" key="4">
    <source>
        <dbReference type="ARBA" id="ARBA00022723"/>
    </source>
</evidence>
<dbReference type="PANTHER" id="PTHR11601">
    <property type="entry name" value="CYSTEINE DESULFURYLASE FAMILY MEMBER"/>
    <property type="match status" value="1"/>
</dbReference>
<dbReference type="Proteomes" id="UP001589793">
    <property type="component" value="Unassembled WGS sequence"/>
</dbReference>
<dbReference type="InterPro" id="IPR000192">
    <property type="entry name" value="Aminotrans_V_dom"/>
</dbReference>
<evidence type="ECO:0000256" key="8">
    <source>
        <dbReference type="ARBA" id="ARBA00050776"/>
    </source>
</evidence>
<dbReference type="InterPro" id="IPR015422">
    <property type="entry name" value="PyrdxlP-dep_Trfase_small"/>
</dbReference>
<dbReference type="PANTHER" id="PTHR11601:SF34">
    <property type="entry name" value="CYSTEINE DESULFURASE"/>
    <property type="match status" value="1"/>
</dbReference>
<dbReference type="InterPro" id="IPR015421">
    <property type="entry name" value="PyrdxlP-dep_Trfase_major"/>
</dbReference>
<dbReference type="Gene3D" id="3.90.1150.10">
    <property type="entry name" value="Aspartate Aminotransferase, domain 1"/>
    <property type="match status" value="1"/>
</dbReference>
<keyword evidence="11" id="KW-1185">Reference proteome</keyword>
<accession>A0ABV6RD35</accession>
<gene>
    <name evidence="10" type="ORF">ACFFF6_13115</name>
</gene>
<dbReference type="EMBL" id="JBHLSV010000016">
    <property type="protein sequence ID" value="MFC0674901.1"/>
    <property type="molecule type" value="Genomic_DNA"/>
</dbReference>
<keyword evidence="3" id="KW-0808">Transferase</keyword>
<dbReference type="InterPro" id="IPR015424">
    <property type="entry name" value="PyrdxlP-dep_Trfase"/>
</dbReference>
<dbReference type="PIRSF" id="PIRSF005572">
    <property type="entry name" value="NifS"/>
    <property type="match status" value="1"/>
</dbReference>
<evidence type="ECO:0000256" key="7">
    <source>
        <dbReference type="ARBA" id="ARBA00023014"/>
    </source>
</evidence>
<comment type="catalytic activity">
    <reaction evidence="8">
        <text>(sulfur carrier)-H + L-cysteine = (sulfur carrier)-SH + L-alanine</text>
        <dbReference type="Rhea" id="RHEA:43892"/>
        <dbReference type="Rhea" id="RHEA-COMP:14737"/>
        <dbReference type="Rhea" id="RHEA-COMP:14739"/>
        <dbReference type="ChEBI" id="CHEBI:29917"/>
        <dbReference type="ChEBI" id="CHEBI:35235"/>
        <dbReference type="ChEBI" id="CHEBI:57972"/>
        <dbReference type="ChEBI" id="CHEBI:64428"/>
        <dbReference type="EC" id="2.8.1.7"/>
    </reaction>
</comment>
<evidence type="ECO:0000256" key="6">
    <source>
        <dbReference type="ARBA" id="ARBA00023004"/>
    </source>
</evidence>
<dbReference type="Gene3D" id="1.10.260.50">
    <property type="match status" value="1"/>
</dbReference>
<name>A0ABV6RD35_9MICO</name>
<proteinExistence type="inferred from homology"/>
<evidence type="ECO:0000259" key="9">
    <source>
        <dbReference type="Pfam" id="PF00266"/>
    </source>
</evidence>
<evidence type="ECO:0000256" key="1">
    <source>
        <dbReference type="ARBA" id="ARBA00001933"/>
    </source>
</evidence>
<evidence type="ECO:0000313" key="11">
    <source>
        <dbReference type="Proteomes" id="UP001589793"/>
    </source>
</evidence>
<dbReference type="SUPFAM" id="SSF53383">
    <property type="entry name" value="PLP-dependent transferases"/>
    <property type="match status" value="1"/>
</dbReference>
<dbReference type="Pfam" id="PF00266">
    <property type="entry name" value="Aminotran_5"/>
    <property type="match status" value="1"/>
</dbReference>
<comment type="cofactor">
    <cofactor evidence="1">
        <name>pyridoxal 5'-phosphate</name>
        <dbReference type="ChEBI" id="CHEBI:597326"/>
    </cofactor>
</comment>
<organism evidence="10 11">
    <name type="scientific">Brachybacterium hainanense</name>
    <dbReference type="NCBI Taxonomy" id="1541174"/>
    <lineage>
        <taxon>Bacteria</taxon>
        <taxon>Bacillati</taxon>
        <taxon>Actinomycetota</taxon>
        <taxon>Actinomycetes</taxon>
        <taxon>Micrococcales</taxon>
        <taxon>Dermabacteraceae</taxon>
        <taxon>Brachybacterium</taxon>
    </lineage>
</organism>
<dbReference type="Gene3D" id="3.40.640.10">
    <property type="entry name" value="Type I PLP-dependent aspartate aminotransferase-like (Major domain)"/>
    <property type="match status" value="1"/>
</dbReference>
<sequence length="377" mass="38350">MLYLDAAATTPVRREALEAAWPYLTGTFGNPSSHHTAGEAAAAGLADARARVATALGVRRSDVIFTSGGTEGANLAIKGLALAAADAGRARHVVTSSIEHEAVLDSVDFLVRRHGFEVSFADPGSDGVVTPRALAAVLRPDTALVSLAYANNEVGAVADVPALAEVAHSCGALLHTDAVQAAGHLPLRDPGADALTISGHKLGAPKGIGAAMIRGRLPLEPLVHGGGQESGRRSGTENVAFAVALATALELAEAEREETAVRLAALRDRFIGRVLACWDGAFLTGPAEPARRHPAHASFCFPGRSGESILLDLEGRGVLASSGSACAAGSDEPSHVLTAIGIDQEVAQTAVRVTLGAGTTAADVEAAASAFESVLRG</sequence>
<keyword evidence="5" id="KW-0663">Pyridoxal phosphate</keyword>
<keyword evidence="7" id="KW-0411">Iron-sulfur</keyword>
<feature type="domain" description="Aminotransferase class V" evidence="9">
    <location>
        <begin position="3"/>
        <end position="366"/>
    </location>
</feature>